<dbReference type="Gene3D" id="1.25.40.390">
    <property type="match status" value="1"/>
</dbReference>
<evidence type="ECO:0000313" key="10">
    <source>
        <dbReference type="EMBL" id="QUT44735.1"/>
    </source>
</evidence>
<dbReference type="InterPro" id="IPR012944">
    <property type="entry name" value="SusD_RagB_dom"/>
</dbReference>
<evidence type="ECO:0000313" key="12">
    <source>
        <dbReference type="EMBL" id="RYT69381.1"/>
    </source>
</evidence>
<evidence type="ECO:0000256" key="4">
    <source>
        <dbReference type="ARBA" id="ARBA00023136"/>
    </source>
</evidence>
<protein>
    <submittedName>
        <fullName evidence="13">RagB/SusD domain protein</fullName>
    </submittedName>
    <submittedName>
        <fullName evidence="8">RagB/SusD family nutrient uptake outer membrane protein</fullName>
    </submittedName>
    <submittedName>
        <fullName evidence="10">SusD family protein</fullName>
    </submittedName>
</protein>
<dbReference type="EMBL" id="CP072227">
    <property type="protein sequence ID" value="QUT44735.1"/>
    <property type="molecule type" value="Genomic_DNA"/>
</dbReference>
<dbReference type="Proteomes" id="UP000283538">
    <property type="component" value="Unassembled WGS sequence"/>
</dbReference>
<evidence type="ECO:0000313" key="18">
    <source>
        <dbReference type="Proteomes" id="UP000520291"/>
    </source>
</evidence>
<dbReference type="OrthoDB" id="1031584at2"/>
<dbReference type="Pfam" id="PF14322">
    <property type="entry name" value="SusD-like_3"/>
    <property type="match status" value="1"/>
</dbReference>
<dbReference type="STRING" id="483216.BACEGG_03546"/>
<name>A0A380ZEU0_9BACE</name>
<reference evidence="10" key="6">
    <citation type="journal article" date="2021" name="PLoS Genet.">
        <title>Mobile Type VI secretion system loci of the gut Bacteroidales display extensive intra-ecosystem transfer, multi-species spread and geographical clustering.</title>
        <authorList>
            <person name="Garcia-Bayona L."/>
            <person name="Coyne M.J."/>
            <person name="Comstock L.E."/>
        </authorList>
    </citation>
    <scope>NUCLEOTIDE SEQUENCE</scope>
    <source>
        <strain evidence="10">CL11T00C20</strain>
    </source>
</reference>
<reference evidence="12 16" key="4">
    <citation type="journal article" date="2019" name="Science, e1252229">
        <title>Invertible promoters mediate bacterial phase variation, antibiotic resistance, and host adaptation in the gut.</title>
        <authorList>
            <person name="Jiang X."/>
            <person name="Hall A.B."/>
            <person name="Arthur T.D."/>
            <person name="Plichta D.R."/>
            <person name="Covington C.T."/>
            <person name="Poyet M."/>
            <person name="Crothers J."/>
            <person name="Moses P.L."/>
            <person name="Tolonen A.C."/>
            <person name="Vlamakis H."/>
            <person name="Alm E.J."/>
            <person name="Xavier R.J."/>
        </authorList>
    </citation>
    <scope>NUCLEOTIDE SEQUENCE [LARGE SCALE GENOMIC DNA]</scope>
    <source>
        <strain evidence="16">bj_0095</strain>
        <strain evidence="12">Bj_0095</strain>
    </source>
</reference>
<evidence type="ECO:0000313" key="8">
    <source>
        <dbReference type="EMBL" id="KAA5269537.1"/>
    </source>
</evidence>
<dbReference type="SUPFAM" id="SSF48452">
    <property type="entry name" value="TPR-like"/>
    <property type="match status" value="1"/>
</dbReference>
<evidence type="ECO:0000256" key="1">
    <source>
        <dbReference type="ARBA" id="ARBA00004442"/>
    </source>
</evidence>
<dbReference type="InterPro" id="IPR011990">
    <property type="entry name" value="TPR-like_helical_dom_sf"/>
</dbReference>
<keyword evidence="5" id="KW-0998">Cell outer membrane</keyword>
<evidence type="ECO:0000313" key="17">
    <source>
        <dbReference type="Proteomes" id="UP000335496"/>
    </source>
</evidence>
<comment type="similarity">
    <text evidence="2">Belongs to the SusD family.</text>
</comment>
<proteinExistence type="inferred from homology"/>
<evidence type="ECO:0000259" key="7">
    <source>
        <dbReference type="Pfam" id="PF14322"/>
    </source>
</evidence>
<dbReference type="GO" id="GO:0009279">
    <property type="term" value="C:cell outer membrane"/>
    <property type="evidence" value="ECO:0007669"/>
    <property type="project" value="UniProtKB-SubCell"/>
</dbReference>
<dbReference type="AlphaFoldDB" id="A0A380ZEU0"/>
<keyword evidence="4" id="KW-0472">Membrane</keyword>
<keyword evidence="3" id="KW-0732">Signal</keyword>
<organism evidence="13 14">
    <name type="scientific">Bacteroides eggerthii</name>
    <dbReference type="NCBI Taxonomy" id="28111"/>
    <lineage>
        <taxon>Bacteria</taxon>
        <taxon>Pseudomonadati</taxon>
        <taxon>Bacteroidota</taxon>
        <taxon>Bacteroidia</taxon>
        <taxon>Bacteroidales</taxon>
        <taxon>Bacteroidaceae</taxon>
        <taxon>Bacteroides</taxon>
    </lineage>
</organism>
<reference evidence="8 17" key="3">
    <citation type="journal article" date="2019" name="Nat. Med.">
        <title>A library of human gut bacterial isolates paired with longitudinal multiomics data enables mechanistic microbiome research.</title>
        <authorList>
            <person name="Poyet M."/>
            <person name="Groussin M."/>
            <person name="Gibbons S.M."/>
            <person name="Avila-Pacheco J."/>
            <person name="Jiang X."/>
            <person name="Kearney S.M."/>
            <person name="Perrotta A.R."/>
            <person name="Berdy B."/>
            <person name="Zhao S."/>
            <person name="Lieberman T.D."/>
            <person name="Swanson P.K."/>
            <person name="Smith M."/>
            <person name="Roesemann S."/>
            <person name="Alexander J.E."/>
            <person name="Rich S.A."/>
            <person name="Livny J."/>
            <person name="Vlamakis H."/>
            <person name="Clish C."/>
            <person name="Bullock K."/>
            <person name="Deik A."/>
            <person name="Scott J."/>
            <person name="Pierce K.A."/>
            <person name="Xavier R.J."/>
            <person name="Alm E.J."/>
        </authorList>
    </citation>
    <scope>NUCLEOTIDE SEQUENCE [LARGE SCALE GENOMIC DNA]</scope>
    <source>
        <strain evidence="8 17">BIOML-A1</strain>
    </source>
</reference>
<dbReference type="KEGG" id="beg:INE88_01538"/>
<evidence type="ECO:0000313" key="14">
    <source>
        <dbReference type="Proteomes" id="UP000254424"/>
    </source>
</evidence>
<dbReference type="Proteomes" id="UP000291917">
    <property type="component" value="Unassembled WGS sequence"/>
</dbReference>
<evidence type="ECO:0000313" key="15">
    <source>
        <dbReference type="Proteomes" id="UP000283538"/>
    </source>
</evidence>
<dbReference type="InterPro" id="IPR033985">
    <property type="entry name" value="SusD-like_N"/>
</dbReference>
<dbReference type="Pfam" id="PF07980">
    <property type="entry name" value="SusD_RagB"/>
    <property type="match status" value="1"/>
</dbReference>
<reference evidence="9 18" key="5">
    <citation type="submission" date="2020-04" db="EMBL/GenBank/DDBJ databases">
        <authorList>
            <person name="Hitch T.C.A."/>
            <person name="Wylensek D."/>
            <person name="Clavel T."/>
        </authorList>
    </citation>
    <scope>NUCLEOTIDE SEQUENCE [LARGE SCALE GENOMIC DNA]</scope>
    <source>
        <strain evidence="9 18">WCA3-601-WT-5E</strain>
    </source>
</reference>
<dbReference type="EMBL" id="QSLA01000001">
    <property type="protein sequence ID" value="RHF12836.1"/>
    <property type="molecule type" value="Genomic_DNA"/>
</dbReference>
<dbReference type="Proteomes" id="UP000679226">
    <property type="component" value="Chromosome"/>
</dbReference>
<dbReference type="Proteomes" id="UP000254424">
    <property type="component" value="Unassembled WGS sequence"/>
</dbReference>
<dbReference type="PROSITE" id="PS51257">
    <property type="entry name" value="PROKAR_LIPOPROTEIN"/>
    <property type="match status" value="1"/>
</dbReference>
<evidence type="ECO:0000313" key="13">
    <source>
        <dbReference type="EMBL" id="SUV43446.1"/>
    </source>
</evidence>
<dbReference type="GeneID" id="93069585"/>
<evidence type="ECO:0000256" key="2">
    <source>
        <dbReference type="ARBA" id="ARBA00006275"/>
    </source>
</evidence>
<dbReference type="Proteomes" id="UP000520291">
    <property type="component" value="Unassembled WGS sequence"/>
</dbReference>
<sequence>MKKLFIYGTIVLMALTSCNDLLDKEPLDTFSNTPEYWSNTDNLENQCNTFLNNYSGYGNGSGGGWFYFKTLSDDQVDNDSHTWTYTNVVAKSSNWSDPFVEIRRAAYIIEGVRSSFLDNAVKANYEGIARLNRAWEYFQLVRMYGDVQWIDKVIDSNDKETLLAERTDRDIVMDNVLDDLKYACENMTGTNKQRFNKDMALAMTADICLWEGTFCKYRTQNENGKAADNTRAQKFLQECVIACEALMAKNYKLREDYQSIYNSVDLSKDTEIIFYKPYSKDAFMHSTIDYTVNTSGTHGMSKDAFDSYLFLDGKPLATTEENTNDAATLVNGEYSLANVLAVRDKRLAATIDPVLAFRGHAYSRAGVAPFTASTGYGVAKFDNTSLDLYNRNQIGTAYTDAPIYWLSIIYLNYAEAKAELGTLTQLDLNNTINKLQARAGLPDMTTTPADDPANNMGVSNLIWEIRRCRRCELMFDNWYRYWDLIRWHQLELLDSKKHPNVFLGANLENVANPEETLKGKYLDASDGQNRIYERKHYLYPIPTGQLTLNKNMKQNLDWEISNK</sequence>
<evidence type="ECO:0000313" key="16">
    <source>
        <dbReference type="Proteomes" id="UP000291917"/>
    </source>
</evidence>
<evidence type="ECO:0000256" key="3">
    <source>
        <dbReference type="ARBA" id="ARBA00022729"/>
    </source>
</evidence>
<reference evidence="13 14" key="1">
    <citation type="submission" date="2018-06" db="EMBL/GenBank/DDBJ databases">
        <authorList>
            <consortium name="Pathogen Informatics"/>
            <person name="Doyle S."/>
        </authorList>
    </citation>
    <scope>NUCLEOTIDE SEQUENCE [LARGE SCALE GENOMIC DNA]</scope>
    <source>
        <strain evidence="13 14">NCTC11155</strain>
    </source>
</reference>
<keyword evidence="17" id="KW-1185">Reference proteome</keyword>
<dbReference type="EMBL" id="UFSX01000002">
    <property type="protein sequence ID" value="SUV43446.1"/>
    <property type="molecule type" value="Genomic_DNA"/>
</dbReference>
<feature type="domain" description="SusD-like N-terminal" evidence="7">
    <location>
        <begin position="71"/>
        <end position="208"/>
    </location>
</feature>
<dbReference type="Proteomes" id="UP000335496">
    <property type="component" value="Unassembled WGS sequence"/>
</dbReference>
<accession>A0A380ZEU0</accession>
<dbReference type="EMBL" id="JABAGL010000001">
    <property type="protein sequence ID" value="NME84508.1"/>
    <property type="molecule type" value="Genomic_DNA"/>
</dbReference>
<dbReference type="EMBL" id="RCXL01000036">
    <property type="protein sequence ID" value="RYT69381.1"/>
    <property type="molecule type" value="Genomic_DNA"/>
</dbReference>
<dbReference type="RefSeq" id="WP_004292131.1">
    <property type="nucleotide sequence ID" value="NZ_CABKNQ010000017.1"/>
</dbReference>
<comment type="subcellular location">
    <subcellularLocation>
        <location evidence="1">Cell outer membrane</location>
    </subcellularLocation>
</comment>
<evidence type="ECO:0000259" key="6">
    <source>
        <dbReference type="Pfam" id="PF07980"/>
    </source>
</evidence>
<evidence type="ECO:0000256" key="5">
    <source>
        <dbReference type="ARBA" id="ARBA00023237"/>
    </source>
</evidence>
<evidence type="ECO:0000313" key="9">
    <source>
        <dbReference type="EMBL" id="NME84508.1"/>
    </source>
</evidence>
<gene>
    <name evidence="11" type="ORF">DW701_01050</name>
    <name evidence="12" type="ORF">EAJ03_17295</name>
    <name evidence="8" type="ORF">F2Z23_17705</name>
    <name evidence="9" type="ORF">HF841_00435</name>
    <name evidence="10" type="ORF">INE88_01538</name>
    <name evidence="13" type="ORF">NCTC11155_02840</name>
</gene>
<evidence type="ECO:0000313" key="11">
    <source>
        <dbReference type="EMBL" id="RHF12836.1"/>
    </source>
</evidence>
<dbReference type="EMBL" id="VVZX01000034">
    <property type="protein sequence ID" value="KAA5269537.1"/>
    <property type="molecule type" value="Genomic_DNA"/>
</dbReference>
<reference evidence="11 15" key="2">
    <citation type="submission" date="2018-08" db="EMBL/GenBank/DDBJ databases">
        <title>A genome reference for cultivated species of the human gut microbiota.</title>
        <authorList>
            <person name="Zou Y."/>
            <person name="Xue W."/>
            <person name="Luo G."/>
        </authorList>
    </citation>
    <scope>NUCLEOTIDE SEQUENCE [LARGE SCALE GENOMIC DNA]</scope>
    <source>
        <strain evidence="11 15">AM26-26AC</strain>
    </source>
</reference>
<feature type="domain" description="RagB/SusD" evidence="6">
    <location>
        <begin position="288"/>
        <end position="558"/>
    </location>
</feature>